<keyword evidence="3" id="KW-1185">Reference proteome</keyword>
<sequence>MQQLASPEDTPAPTPEASLNDDVFMNRLRKAWLSRLTDASGSINFPRKVDPKQPEWQEWFIELGKQRSKDDPQIATEVRLRARADCPLVTIQWEKENINYLTKALTQLKTRFVKKPLPGHYRAETRFYHPDHEIAVLFYAWCSADKSEQSSLRSVPNSVRGLQGEFLWDGTNTPSDPSNPGSPF</sequence>
<name>A0AAN6RHB8_9PLEO</name>
<reference evidence="2 3" key="1">
    <citation type="submission" date="2021-02" db="EMBL/GenBank/DDBJ databases">
        <title>Genome assembly of Pseudopithomyces chartarum.</title>
        <authorList>
            <person name="Jauregui R."/>
            <person name="Singh J."/>
            <person name="Voisey C."/>
        </authorList>
    </citation>
    <scope>NUCLEOTIDE SEQUENCE [LARGE SCALE GENOMIC DNA]</scope>
    <source>
        <strain evidence="2 3">AGR01</strain>
    </source>
</reference>
<gene>
    <name evidence="2" type="ORF">GRF29_96g1710610</name>
</gene>
<feature type="region of interest" description="Disordered" evidence="1">
    <location>
        <begin position="1"/>
        <end position="20"/>
    </location>
</feature>
<dbReference type="EMBL" id="WVTA01000008">
    <property type="protein sequence ID" value="KAK3208189.1"/>
    <property type="molecule type" value="Genomic_DNA"/>
</dbReference>
<dbReference type="AlphaFoldDB" id="A0AAN6RHB8"/>
<evidence type="ECO:0000313" key="2">
    <source>
        <dbReference type="EMBL" id="KAK3208189.1"/>
    </source>
</evidence>
<evidence type="ECO:0000313" key="3">
    <source>
        <dbReference type="Proteomes" id="UP001280581"/>
    </source>
</evidence>
<comment type="caution">
    <text evidence="2">The sequence shown here is derived from an EMBL/GenBank/DDBJ whole genome shotgun (WGS) entry which is preliminary data.</text>
</comment>
<feature type="compositionally biased region" description="Polar residues" evidence="1">
    <location>
        <begin position="170"/>
        <end position="184"/>
    </location>
</feature>
<feature type="region of interest" description="Disordered" evidence="1">
    <location>
        <begin position="165"/>
        <end position="184"/>
    </location>
</feature>
<protein>
    <submittedName>
        <fullName evidence="2">Uncharacterized protein</fullName>
    </submittedName>
</protein>
<proteinExistence type="predicted"/>
<dbReference type="Proteomes" id="UP001280581">
    <property type="component" value="Unassembled WGS sequence"/>
</dbReference>
<organism evidence="2 3">
    <name type="scientific">Pseudopithomyces chartarum</name>
    <dbReference type="NCBI Taxonomy" id="1892770"/>
    <lineage>
        <taxon>Eukaryota</taxon>
        <taxon>Fungi</taxon>
        <taxon>Dikarya</taxon>
        <taxon>Ascomycota</taxon>
        <taxon>Pezizomycotina</taxon>
        <taxon>Dothideomycetes</taxon>
        <taxon>Pleosporomycetidae</taxon>
        <taxon>Pleosporales</taxon>
        <taxon>Massarineae</taxon>
        <taxon>Didymosphaeriaceae</taxon>
        <taxon>Pseudopithomyces</taxon>
    </lineage>
</organism>
<accession>A0AAN6RHB8</accession>
<evidence type="ECO:0000256" key="1">
    <source>
        <dbReference type="SAM" id="MobiDB-lite"/>
    </source>
</evidence>